<dbReference type="EMBL" id="CP061813">
    <property type="protein sequence ID" value="QOD60637.1"/>
    <property type="molecule type" value="Genomic_DNA"/>
</dbReference>
<dbReference type="AlphaFoldDB" id="A0A7L8AF99"/>
<dbReference type="RefSeq" id="WP_088354313.1">
    <property type="nucleotide sequence ID" value="NZ_CP061813.1"/>
</dbReference>
<proteinExistence type="predicted"/>
<name>A0A7L8AF99_9FLAO</name>
<keyword evidence="2" id="KW-1185">Reference proteome</keyword>
<organism evidence="1 2">
    <name type="scientific">Polaribacter haliotis</name>
    <dbReference type="NCBI Taxonomy" id="1888915"/>
    <lineage>
        <taxon>Bacteria</taxon>
        <taxon>Pseudomonadati</taxon>
        <taxon>Bacteroidota</taxon>
        <taxon>Flavobacteriia</taxon>
        <taxon>Flavobacteriales</taxon>
        <taxon>Flavobacteriaceae</taxon>
    </lineage>
</organism>
<dbReference type="Proteomes" id="UP000516764">
    <property type="component" value="Chromosome"/>
</dbReference>
<evidence type="ECO:0000313" key="2">
    <source>
        <dbReference type="Proteomes" id="UP000516764"/>
    </source>
</evidence>
<dbReference type="KEGG" id="phal:H9I45_15055"/>
<sequence length="79" mass="9176">MDIVKDLNKLIDDCTENEIDFKDLYYELISLREKYSKQLTIPVVGKSFYCVDNDKSDGLVESCENQCTGCYVYIKGFKQ</sequence>
<evidence type="ECO:0000313" key="1">
    <source>
        <dbReference type="EMBL" id="QOD60637.1"/>
    </source>
</evidence>
<gene>
    <name evidence="1" type="ORF">H9I45_15055</name>
</gene>
<accession>A0A7L8AF99</accession>
<reference evidence="1 2" key="1">
    <citation type="journal article" date="2016" name="Int. J. Syst. Evol. Microbiol.">
        <title>Polaribacter haliotis sp. nov., isolated from the gut of abalone Haliotis discus hannai.</title>
        <authorList>
            <person name="Kim Y.O."/>
            <person name="Park I.S."/>
            <person name="Park S."/>
            <person name="Nam B.H."/>
            <person name="Park J.M."/>
            <person name="Kim D.G."/>
            <person name="Yoon J.H."/>
        </authorList>
    </citation>
    <scope>NUCLEOTIDE SEQUENCE [LARGE SCALE GENOMIC DNA]</scope>
    <source>
        <strain evidence="1 2">KCTC 52418</strain>
    </source>
</reference>
<protein>
    <submittedName>
        <fullName evidence="1">Uncharacterized protein</fullName>
    </submittedName>
</protein>